<dbReference type="PATRIC" id="fig|1122985.7.peg.1588"/>
<name>A0A069QJW6_HOYLO</name>
<dbReference type="HOGENOM" id="CLU_055084_0_0_10"/>
<evidence type="ECO:0000259" key="1">
    <source>
        <dbReference type="Pfam" id="PF01507"/>
    </source>
</evidence>
<dbReference type="AlphaFoldDB" id="A0A069QJW6"/>
<organism evidence="2 3">
    <name type="scientific">Hoylesella loescheii DSM 19665 = JCM 12249 = ATCC 15930</name>
    <dbReference type="NCBI Taxonomy" id="1122985"/>
    <lineage>
        <taxon>Bacteria</taxon>
        <taxon>Pseudomonadati</taxon>
        <taxon>Bacteroidota</taxon>
        <taxon>Bacteroidia</taxon>
        <taxon>Bacteroidales</taxon>
        <taxon>Prevotellaceae</taxon>
        <taxon>Hoylesella</taxon>
    </lineage>
</organism>
<dbReference type="PANTHER" id="PTHR43196:SF2">
    <property type="entry name" value="PHOSPHOADENOSINE PHOSPHOSULFATE REDUCTASE"/>
    <property type="match status" value="1"/>
</dbReference>
<proteinExistence type="predicted"/>
<dbReference type="SUPFAM" id="SSF52402">
    <property type="entry name" value="Adenine nucleotide alpha hydrolases-like"/>
    <property type="match status" value="1"/>
</dbReference>
<dbReference type="Pfam" id="PF01507">
    <property type="entry name" value="PAPS_reduct"/>
    <property type="match status" value="1"/>
</dbReference>
<accession>A0A069QJW6</accession>
<protein>
    <submittedName>
        <fullName evidence="2">Phosphoadenosine phosphosulfate reductase family protein</fullName>
    </submittedName>
</protein>
<dbReference type="InterPro" id="IPR050128">
    <property type="entry name" value="Sulfate_adenylyltrnsfr_sub2"/>
</dbReference>
<comment type="caution">
    <text evidence="2">The sequence shown here is derived from an EMBL/GenBank/DDBJ whole genome shotgun (WGS) entry which is preliminary data.</text>
</comment>
<dbReference type="PANTHER" id="PTHR43196">
    <property type="entry name" value="SULFATE ADENYLYLTRANSFERASE SUBUNIT 2"/>
    <property type="match status" value="1"/>
</dbReference>
<evidence type="ECO:0000313" key="3">
    <source>
        <dbReference type="Proteomes" id="UP000027442"/>
    </source>
</evidence>
<dbReference type="GO" id="GO:0003824">
    <property type="term" value="F:catalytic activity"/>
    <property type="evidence" value="ECO:0007669"/>
    <property type="project" value="InterPro"/>
</dbReference>
<reference evidence="2 3" key="1">
    <citation type="submission" date="2013-08" db="EMBL/GenBank/DDBJ databases">
        <authorList>
            <person name="Weinstock G."/>
            <person name="Sodergren E."/>
            <person name="Wylie T."/>
            <person name="Fulton L."/>
            <person name="Fulton R."/>
            <person name="Fronick C."/>
            <person name="O'Laughlin M."/>
            <person name="Godfrey J."/>
            <person name="Miner T."/>
            <person name="Herter B."/>
            <person name="Appelbaum E."/>
            <person name="Cordes M."/>
            <person name="Lek S."/>
            <person name="Wollam A."/>
            <person name="Pepin K.H."/>
            <person name="Palsikar V.B."/>
            <person name="Mitreva M."/>
            <person name="Wilson R.K."/>
        </authorList>
    </citation>
    <scope>NUCLEOTIDE SEQUENCE [LARGE SCALE GENOMIC DNA]</scope>
    <source>
        <strain evidence="2 3">ATCC 15930</strain>
    </source>
</reference>
<gene>
    <name evidence="2" type="ORF">HMPREF1991_01526</name>
</gene>
<dbReference type="RefSeq" id="WP_018967379.1">
    <property type="nucleotide sequence ID" value="NZ_KB899214.1"/>
</dbReference>
<evidence type="ECO:0000313" key="2">
    <source>
        <dbReference type="EMBL" id="KDR52344.1"/>
    </source>
</evidence>
<dbReference type="InterPro" id="IPR014729">
    <property type="entry name" value="Rossmann-like_a/b/a_fold"/>
</dbReference>
<dbReference type="Proteomes" id="UP000027442">
    <property type="component" value="Unassembled WGS sequence"/>
</dbReference>
<keyword evidence="3" id="KW-1185">Reference proteome</keyword>
<feature type="domain" description="Phosphoadenosine phosphosulphate reductase" evidence="1">
    <location>
        <begin position="3"/>
        <end position="199"/>
    </location>
</feature>
<dbReference type="EMBL" id="JNGW01000066">
    <property type="protein sequence ID" value="KDR52344.1"/>
    <property type="molecule type" value="Genomic_DNA"/>
</dbReference>
<dbReference type="eggNOG" id="COG0175">
    <property type="taxonomic scope" value="Bacteria"/>
</dbReference>
<dbReference type="Gene3D" id="3.40.50.620">
    <property type="entry name" value="HUPs"/>
    <property type="match status" value="1"/>
</dbReference>
<sequence length="289" mass="33338">MKILVQFSGGKDSQACLIKSVKDYGKDKITAVFCDTGWEHEETYKHIDNVVKALGVKLVTIKSKKYKDFVDMAIRKGRFPSTMARFCTSELKVIPMIDYILSQDDSFIIIQGIRAKESTSRAKLDVECSYFKEYFNSEVKGLYHKKEVLEWCKTHDASVLRPIFNWSAQEVIDYILASGQRPNPLYERGFSRVGCFPCIMCRKREMQLISKDEWASQRLILAEQKMKNETKNGSTFFPPTYIPKRFCANGEYPTIAEVFKYVNRNDAQLDLFEPEGGYSCMSLYHGLCE</sequence>
<dbReference type="InterPro" id="IPR002500">
    <property type="entry name" value="PAPS_reduct_dom"/>
</dbReference>